<organism evidence="6">
    <name type="scientific">Escherichia coli</name>
    <dbReference type="NCBI Taxonomy" id="562"/>
    <lineage>
        <taxon>Bacteria</taxon>
        <taxon>Pseudomonadati</taxon>
        <taxon>Pseudomonadota</taxon>
        <taxon>Gammaproteobacteria</taxon>
        <taxon>Enterobacterales</taxon>
        <taxon>Enterobacteriaceae</taxon>
        <taxon>Escherichia</taxon>
    </lineage>
</organism>
<dbReference type="EMBL" id="LT985244">
    <property type="protein sequence ID" value="SPD98282.1"/>
    <property type="molecule type" value="Genomic_DNA"/>
</dbReference>
<evidence type="ECO:0000313" key="5">
    <source>
        <dbReference type="EMBL" id="SPD98282.1"/>
    </source>
</evidence>
<geneLocation type="plasmid" evidence="7">
    <name>RCS46_p</name>
</geneLocation>
<dbReference type="EMBL" id="LT985224">
    <property type="protein sequence ID" value="SPD96076.1"/>
    <property type="molecule type" value="Genomic_DNA"/>
</dbReference>
<evidence type="ECO:0000313" key="4">
    <source>
        <dbReference type="EMBL" id="SPD96687.1"/>
    </source>
</evidence>
<protein>
    <submittedName>
        <fullName evidence="6">Uncharacterized protein</fullName>
    </submittedName>
</protein>
<evidence type="ECO:0000313" key="6">
    <source>
        <dbReference type="EMBL" id="SPD98409.1"/>
    </source>
</evidence>
<dbReference type="EMBL" id="LT985220">
    <property type="protein sequence ID" value="SPD95351.1"/>
    <property type="molecule type" value="Genomic_DNA"/>
</dbReference>
<geneLocation type="plasmid" evidence="8">
    <name>RCS54TR726_p</name>
</geneLocation>
<geneLocation type="plasmid" evidence="5">
    <name>RCS39_p</name>
</geneLocation>
<dbReference type="AlphaFoldDB" id="A0A2P9E3X9"/>
<dbReference type="EMBL" id="LT985258">
    <property type="protein sequence ID" value="SPD99631.1"/>
    <property type="molecule type" value="Genomic_DNA"/>
</dbReference>
<evidence type="ECO:0000313" key="2">
    <source>
        <dbReference type="EMBL" id="SPD95702.1"/>
    </source>
</evidence>
<gene>
    <name evidence="1" type="ORF">RCS1TR83_P0099</name>
    <name evidence="2" type="ORF">RCS24TR548_P0087</name>
    <name evidence="4" type="ORF">RCS28TR552_P0194</name>
    <name evidence="3" type="ORF">RCS30_P0020</name>
    <name evidence="6" type="ORF">RCS38_P0084</name>
    <name evidence="5" type="ORF">RCS39_P0068</name>
    <name evidence="7" type="ORF">RCS46_P0167</name>
    <name evidence="8" type="ORF">RCS54TR726_P0063</name>
</gene>
<reference evidence="6" key="1">
    <citation type="submission" date="2018-02" db="EMBL/GenBank/DDBJ databases">
        <authorList>
            <person name="Cohen D.B."/>
            <person name="Kent A.D."/>
        </authorList>
    </citation>
    <scope>NUCLEOTIDE SEQUENCE</scope>
    <source>
        <strain evidence="5">167</strain>
        <strain evidence="6">170</strain>
        <strain evidence="7">195</strain>
        <strain evidence="3">513</strain>
        <strain evidence="1">83</strain>
        <plasmid evidence="1">RCS1TR83_p</plasmid>
        <plasmid evidence="3">RCS30_p</plasmid>
        <plasmid evidence="6">RCS38_p</plasmid>
        <plasmid evidence="5">RCS39_p</plasmid>
        <plasmid evidence="7">RCS46_p</plasmid>
    </source>
</reference>
<keyword evidence="6" id="KW-0614">Plasmid</keyword>
<evidence type="ECO:0000313" key="1">
    <source>
        <dbReference type="EMBL" id="SPD95351.1"/>
    </source>
</evidence>
<geneLocation type="plasmid" evidence="2">
    <name>RCS24TR548_p</name>
</geneLocation>
<reference evidence="2" key="2">
    <citation type="submission" date="2018-02" db="EMBL/GenBank/DDBJ databases">
        <authorList>
            <person name="Cea G.-C."/>
            <person name="William W."/>
        </authorList>
    </citation>
    <scope>NUCLEOTIDE SEQUENCE</scope>
    <source>
        <strain evidence="2">548</strain>
        <strain evidence="4">552</strain>
        <strain evidence="8">726</strain>
        <plasmid evidence="2">RCS24TR548_p</plasmid>
        <plasmid evidence="4">RCS28TR552_p</plasmid>
        <plasmid evidence="8">RCS54TR726_p</plasmid>
    </source>
</reference>
<dbReference type="EMBL" id="LT985250">
    <property type="protein sequence ID" value="SPD98409.1"/>
    <property type="molecule type" value="Genomic_DNA"/>
</dbReference>
<accession>A0A2P9E3X9</accession>
<name>A0A2P9E3X9_ECOLX</name>
<evidence type="ECO:0000313" key="7">
    <source>
        <dbReference type="EMBL" id="SPD98742.1"/>
    </source>
</evidence>
<sequence>MGSVMSKKRIVIKNGEVCGFADEVSFKGLEVQEYSKTRVSRIVPTSGILMIAFYVIRGLCSDESKIAAWTRVWRCQWKVLIDGKSYGPFSSRADAISFEKDEIYKQGKFFADATHEAAV</sequence>
<geneLocation type="plasmid" evidence="4">
    <name>RCS28TR552_p</name>
</geneLocation>
<geneLocation type="plasmid" evidence="6">
    <name>RCS38_p</name>
</geneLocation>
<geneLocation type="plasmid" evidence="3">
    <name>RCS30_p</name>
</geneLocation>
<dbReference type="EMBL" id="LT985228">
    <property type="protein sequence ID" value="SPD96687.1"/>
    <property type="molecule type" value="Genomic_DNA"/>
</dbReference>
<evidence type="ECO:0000313" key="8">
    <source>
        <dbReference type="EMBL" id="SPD99631.1"/>
    </source>
</evidence>
<evidence type="ECO:0000313" key="3">
    <source>
        <dbReference type="EMBL" id="SPD96076.1"/>
    </source>
</evidence>
<dbReference type="EMBL" id="LT985249">
    <property type="protein sequence ID" value="SPD98742.1"/>
    <property type="molecule type" value="Genomic_DNA"/>
</dbReference>
<dbReference type="EMBL" id="LT985222">
    <property type="protein sequence ID" value="SPD95702.1"/>
    <property type="molecule type" value="Genomic_DNA"/>
</dbReference>
<geneLocation type="plasmid" evidence="1">
    <name>RCS1TR83_p</name>
</geneLocation>
<proteinExistence type="predicted"/>